<keyword evidence="3" id="KW-1185">Reference proteome</keyword>
<feature type="region of interest" description="Disordered" evidence="1">
    <location>
        <begin position="1050"/>
        <end position="1100"/>
    </location>
</feature>
<dbReference type="Proteomes" id="UP001222325">
    <property type="component" value="Unassembled WGS sequence"/>
</dbReference>
<feature type="compositionally biased region" description="Pro residues" evidence="1">
    <location>
        <begin position="683"/>
        <end position="697"/>
    </location>
</feature>
<organism evidence="2 3">
    <name type="scientific">Mycena belliarum</name>
    <dbReference type="NCBI Taxonomy" id="1033014"/>
    <lineage>
        <taxon>Eukaryota</taxon>
        <taxon>Fungi</taxon>
        <taxon>Dikarya</taxon>
        <taxon>Basidiomycota</taxon>
        <taxon>Agaricomycotina</taxon>
        <taxon>Agaricomycetes</taxon>
        <taxon>Agaricomycetidae</taxon>
        <taxon>Agaricales</taxon>
        <taxon>Marasmiineae</taxon>
        <taxon>Mycenaceae</taxon>
        <taxon>Mycena</taxon>
    </lineage>
</organism>
<feature type="region of interest" description="Disordered" evidence="1">
    <location>
        <begin position="887"/>
        <end position="955"/>
    </location>
</feature>
<accession>A0AAD6TUD7</accession>
<feature type="compositionally biased region" description="Basic residues" evidence="1">
    <location>
        <begin position="911"/>
        <end position="923"/>
    </location>
</feature>
<feature type="compositionally biased region" description="Basic and acidic residues" evidence="1">
    <location>
        <begin position="244"/>
        <end position="261"/>
    </location>
</feature>
<dbReference type="InterPro" id="IPR051425">
    <property type="entry name" value="Formin_Homology"/>
</dbReference>
<feature type="region of interest" description="Disordered" evidence="1">
    <location>
        <begin position="984"/>
        <end position="1005"/>
    </location>
</feature>
<dbReference type="PANTHER" id="PTHR45725">
    <property type="entry name" value="FORMIN HOMOLOGY 2 FAMILY MEMBER"/>
    <property type="match status" value="1"/>
</dbReference>
<evidence type="ECO:0000313" key="2">
    <source>
        <dbReference type="EMBL" id="KAJ7078593.1"/>
    </source>
</evidence>
<sequence length="1317" mass="143616">MDPLLPRLPPRTTFANPVSPAYADRMDQNIAAQTEVGARTAVKNSLRVEIQHRLTVFWFLKASLYQSSFDLNLSQTSQDNEPPSEFEIACPTFPFFHPKNDKTLVRMVGLEDCETYGYHNGTAWKITGLAQELKVGITILWMRSPHPSQALIAITHRYGVLASQKCILRFHLGVKKLHGVLTTRSLAITWIVTKNVLVDWDAVRNQDAVPSSPVDKFIQKRLKATMTSSAWQEPLSDMSDLEEALPRPIEKKESKSDLENGDLDRNKLVEVTPQDGLQDLAKTDAPIPVLPVTENTLKLDAKQAGPVPPNTAPGTLDPATVGDDMRDPNTAVGALAPAVVGDVQDPNTATGAGAALDPNLVAVHPLDPAAVGDVRDPNTAVGALAPAVVGDVQDPNMATGAGAALGPDSVAVPAVGDVGTPNTAAGTLAPAMVGDVQDPNAATGTGTMLGPDSMAVPAVGDVGAPNTAAGALAFLVDVNSAGAGGPLTLDPSLAELAPKWPTEDSILSILVNDQRKGAHVYSPKTVVVPQSSKFSLHIDENWVVYMDAQKILEAWSMSPWFTPGRNMDPSYVYANFYVHGQQPPDELHYAVAYAYMDEHNKDDEGLSTYQMSMFDLSESRHPGCSSLRAFWDPETDGWALVLMVVDETGVLPDDLSHFITQRESKQSQQNQRSVKRSRSPSKAPTPPPPDMTLPPPPKKSRKKLTATEKEENRLKTKQEYDSQFDACVDHLGAVFGQDIVVMTIRDTPQKFKTKALCVSVIHQWSQKIYSILDTCRTPQGFHIKAVHVQKYLGRSADWVKQAKDIGGMLHDYDQNKLPAAANLWIKTKFGDEGFKTHRDEFAQVIKKALLAEEWQKQLDAEMEQASGTRLFPPPSRRVAAENQPPAALPRLLGVPSPDSSAAASTTPSRAPYRKYCARVHRPPKSTARQSPPPAPAGPFAPAAREREERRAAGRAFETARANGTAMVRLNGKLARYRLVFGHQPATTAKKPTRTAAGSPSSTPDDCLNVEVQQRGMELRPCIRVAELHVRGSRVQLRHCVICRHKPSPRLQSRDLRRRPPTRNRARCPPQPAAAPKARRSRDATSAHSASTFHRDPALLGLEPAPYRPAPLVIRASRSPPYAPPPFPARPFAAAAALCTARFATPSWVPVPLNRCHRLHRALSRSLHHCPPPAGRPGCAEVHCRGVQMNPVPTAPPLSPHASSLRTSRRTALVRPPRRVDTSLCACPDAPQASRRSFVGAALERRHSPTAPPLHVSERPSDVERIASIPQHRLRPTAPPSFACRRRRARAACPDPDPGPRRCAWPRAYESMRVSARI</sequence>
<feature type="compositionally biased region" description="Low complexity" evidence="1">
    <location>
        <begin position="895"/>
        <end position="910"/>
    </location>
</feature>
<name>A0AAD6TUD7_9AGAR</name>
<evidence type="ECO:0000313" key="3">
    <source>
        <dbReference type="Proteomes" id="UP001222325"/>
    </source>
</evidence>
<comment type="caution">
    <text evidence="2">The sequence shown here is derived from an EMBL/GenBank/DDBJ whole genome shotgun (WGS) entry which is preliminary data.</text>
</comment>
<evidence type="ECO:0000256" key="1">
    <source>
        <dbReference type="SAM" id="MobiDB-lite"/>
    </source>
</evidence>
<dbReference type="PANTHER" id="PTHR45725:SF1">
    <property type="entry name" value="DISHEVELLED ASSOCIATED ACTIVATOR OF MORPHOGENESIS, ISOFORM D"/>
    <property type="match status" value="1"/>
</dbReference>
<feature type="compositionally biased region" description="Basic residues" evidence="1">
    <location>
        <begin position="1055"/>
        <end position="1065"/>
    </location>
</feature>
<feature type="region of interest" description="Disordered" evidence="1">
    <location>
        <begin position="1192"/>
        <end position="1214"/>
    </location>
</feature>
<feature type="compositionally biased region" description="Low complexity" evidence="1">
    <location>
        <begin position="984"/>
        <end position="996"/>
    </location>
</feature>
<protein>
    <submittedName>
        <fullName evidence="2">Uncharacterized protein</fullName>
    </submittedName>
</protein>
<feature type="region of interest" description="Disordered" evidence="1">
    <location>
        <begin position="660"/>
        <end position="716"/>
    </location>
</feature>
<proteinExistence type="predicted"/>
<feature type="region of interest" description="Disordered" evidence="1">
    <location>
        <begin position="229"/>
        <end position="261"/>
    </location>
</feature>
<dbReference type="EMBL" id="JARJCN010000065">
    <property type="protein sequence ID" value="KAJ7078593.1"/>
    <property type="molecule type" value="Genomic_DNA"/>
</dbReference>
<gene>
    <name evidence="2" type="ORF">B0H15DRAFT_954493</name>
</gene>
<feature type="region of interest" description="Disordered" evidence="1">
    <location>
        <begin position="302"/>
        <end position="322"/>
    </location>
</feature>
<feature type="compositionally biased region" description="Basic and acidic residues" evidence="1">
    <location>
        <begin position="705"/>
        <end position="716"/>
    </location>
</feature>
<reference evidence="2" key="1">
    <citation type="submission" date="2023-03" db="EMBL/GenBank/DDBJ databases">
        <title>Massive genome expansion in bonnet fungi (Mycena s.s.) driven by repeated elements and novel gene families across ecological guilds.</title>
        <authorList>
            <consortium name="Lawrence Berkeley National Laboratory"/>
            <person name="Harder C.B."/>
            <person name="Miyauchi S."/>
            <person name="Viragh M."/>
            <person name="Kuo A."/>
            <person name="Thoen E."/>
            <person name="Andreopoulos B."/>
            <person name="Lu D."/>
            <person name="Skrede I."/>
            <person name="Drula E."/>
            <person name="Henrissat B."/>
            <person name="Morin E."/>
            <person name="Kohler A."/>
            <person name="Barry K."/>
            <person name="LaButti K."/>
            <person name="Morin E."/>
            <person name="Salamov A."/>
            <person name="Lipzen A."/>
            <person name="Mereny Z."/>
            <person name="Hegedus B."/>
            <person name="Baldrian P."/>
            <person name="Stursova M."/>
            <person name="Weitz H."/>
            <person name="Taylor A."/>
            <person name="Grigoriev I.V."/>
            <person name="Nagy L.G."/>
            <person name="Martin F."/>
            <person name="Kauserud H."/>
        </authorList>
    </citation>
    <scope>NUCLEOTIDE SEQUENCE</scope>
    <source>
        <strain evidence="2">CBHHK173m</strain>
    </source>
</reference>